<dbReference type="Proteomes" id="UP000708208">
    <property type="component" value="Unassembled WGS sequence"/>
</dbReference>
<dbReference type="InterPro" id="IPR029321">
    <property type="entry name" value="INTS2"/>
</dbReference>
<evidence type="ECO:0000313" key="2">
    <source>
        <dbReference type="Proteomes" id="UP000708208"/>
    </source>
</evidence>
<dbReference type="Pfam" id="PF14750">
    <property type="entry name" value="INTS2"/>
    <property type="match status" value="1"/>
</dbReference>
<dbReference type="GO" id="GO:0034472">
    <property type="term" value="P:snRNA 3'-end processing"/>
    <property type="evidence" value="ECO:0007669"/>
    <property type="project" value="TreeGrafter"/>
</dbReference>
<sequence>MRTGTMLPDPANPEAFQCIEAGNVDDLKKFTADDLRPFLSILVRSSLIQAGDLQCRPVEFRQKILVSLSDIEPVNNIVALLSVDFQTLEVDVKKELQLRQKLGNREQDSVLVQSLQHALAIDYERSDATRRLRLVLSELLLIISQMHEPRQEYYMKSSDLFDHFVYVEDVCDTISIALVELPNLLSICDVCEAMLHVQHGPWIICRLVANMPDAFTEVCLHLISNGEKCEEETEGGLVRLEALKLLCKMNPRNSLLIRSRCVELCRMPALSILLSLDADVENNLIPFLSGVLLGNDQQVRNWFSYYVRNGQKRKIESTSSLMHMRTAVWTYLKTLVNRTTKVIKASHAVQASSLLRLICALKGIAAFKFTDEEVDDLVNLVTLKAPDYGPGHRFVTLGICTLLACPSMVSLLEHEKIIIEWIRSLIREDSHTSGKGNSSYGEILLLMAIHFHSNQLNAISDLVCTTLGMKIPIRINTMTRIKQIFTQEIFTEQVITQHAVRVPVTTNLKSSIAGFLPVHCVYQLIKSRACMKHRVPIKEWVYRQILASEQPIHPVMPALMEVYVQSILTTTTGFGGITPKTADINNEPFTDEEILKVFQSINSENLAAPLLVLYYVLLYEDYRLINLKTLILSGKKFKSYSGKIFSQIPVKFLLQEAQKGQHKCGGLFPPLLKLLTTHFPQLCLVNEWLGEISSANLECRDPLVVLGSKHYFDSDEPTKEEINQAFEICPNFSAKLVGILEACKRLPPHVLWSHANEIVFNIKVVLGPTVPRKVHDLYKDVWFLLNNVYPRHLWEMTTNALLDETTYLIADDLILDPVQILRCDPRVFRCAPILSILLHMLSASMSASKYFYNKHLLENHPHAVTPGCIAPEIERDELKTALIALQESAIIQILLECCLIQKNEKSTMENDLCRQEVQQLICIFLHQLFMADVHSAKLIHFQSYPMELLPVTVRGIPSLHICLDFIPELLAQPELEKQCFAIVMMSHLAVQCSLPKSYGIAKHAIATMLSMASGIVSPERAEFFSAAIPSLCRVSVAFPPLVDDIIALLFQVAKISNAQNSIERNRMSQVVRNKKLFFISQETFMKIVQQLVLNRKVCY</sequence>
<dbReference type="PANTHER" id="PTHR28608">
    <property type="entry name" value="INTEGRATOR COMPLEX SUBUNIT 2"/>
    <property type="match status" value="1"/>
</dbReference>
<keyword evidence="2" id="KW-1185">Reference proteome</keyword>
<accession>A0A8J2JHZ6</accession>
<evidence type="ECO:0008006" key="3">
    <source>
        <dbReference type="Google" id="ProtNLM"/>
    </source>
</evidence>
<dbReference type="OrthoDB" id="70899at2759"/>
<comment type="caution">
    <text evidence="1">The sequence shown here is derived from an EMBL/GenBank/DDBJ whole genome shotgun (WGS) entry which is preliminary data.</text>
</comment>
<proteinExistence type="predicted"/>
<dbReference type="AlphaFoldDB" id="A0A8J2JHZ6"/>
<reference evidence="1" key="1">
    <citation type="submission" date="2021-06" db="EMBL/GenBank/DDBJ databases">
        <authorList>
            <person name="Hodson N. C."/>
            <person name="Mongue J. A."/>
            <person name="Jaron S. K."/>
        </authorList>
    </citation>
    <scope>NUCLEOTIDE SEQUENCE</scope>
</reference>
<protein>
    <recommendedName>
        <fullName evidence="3">Integrator complex subunit 2</fullName>
    </recommendedName>
</protein>
<gene>
    <name evidence="1" type="ORF">AFUS01_LOCUS9823</name>
</gene>
<dbReference type="PANTHER" id="PTHR28608:SF1">
    <property type="entry name" value="INTEGRATOR COMPLEX SUBUNIT 2"/>
    <property type="match status" value="1"/>
</dbReference>
<evidence type="ECO:0000313" key="1">
    <source>
        <dbReference type="EMBL" id="CAG7720553.1"/>
    </source>
</evidence>
<dbReference type="EMBL" id="CAJVCH010071439">
    <property type="protein sequence ID" value="CAG7720553.1"/>
    <property type="molecule type" value="Genomic_DNA"/>
</dbReference>
<organism evidence="1 2">
    <name type="scientific">Allacma fusca</name>
    <dbReference type="NCBI Taxonomy" id="39272"/>
    <lineage>
        <taxon>Eukaryota</taxon>
        <taxon>Metazoa</taxon>
        <taxon>Ecdysozoa</taxon>
        <taxon>Arthropoda</taxon>
        <taxon>Hexapoda</taxon>
        <taxon>Collembola</taxon>
        <taxon>Symphypleona</taxon>
        <taxon>Sminthuridae</taxon>
        <taxon>Allacma</taxon>
    </lineage>
</organism>
<dbReference type="GO" id="GO:0032039">
    <property type="term" value="C:integrator complex"/>
    <property type="evidence" value="ECO:0007669"/>
    <property type="project" value="InterPro"/>
</dbReference>
<name>A0A8J2JHZ6_9HEXA</name>